<dbReference type="InterPro" id="IPR009091">
    <property type="entry name" value="RCC1/BLIP-II"/>
</dbReference>
<evidence type="ECO:0000313" key="4">
    <source>
        <dbReference type="Proteomes" id="UP000240883"/>
    </source>
</evidence>
<feature type="compositionally biased region" description="Acidic residues" evidence="2">
    <location>
        <begin position="328"/>
        <end position="349"/>
    </location>
</feature>
<proteinExistence type="predicted"/>
<dbReference type="Proteomes" id="UP000240883">
    <property type="component" value="Unassembled WGS sequence"/>
</dbReference>
<dbReference type="EMBL" id="KZ678133">
    <property type="protein sequence ID" value="PSN69062.1"/>
    <property type="molecule type" value="Genomic_DNA"/>
</dbReference>
<sequence length="449" mass="49619">MQSLTIFGFESPEKPRTLKPRPLGLKGSMQIKWSSWSDFVVSVRGSGPEKLTYYGRNLTRQQRDAVSIASSSSKFFGEVSRHGLRGFFGQRRVVVFKEDGTVRDYSIKFDFSILDIFITVQGNIVVIALRPLSSPGYCYHDGCIAFKKDLRETRISLEFTDMIDFQSWLEAQSPLSPLPSSNCPQHRDANLGTSPQSSTFQQSSAEPDTDLMDLISQPKWLQKITNGALFVAIDEAGKVHTWTKDERYHDCLGRTPDLEYPGHKPSPVTYLSELVIEKIAIGGWMTAAIDTNGELFIWGHSPPGQDGELLVLAGKPNLEEKLRRGDSTEEDSSEEEGDEDDSAPADSALDEDELVKTVPLFIDGLPAKATHVAIGIGHVLVAAELHDHPRRTAVFGAGRGHVGQLGMGRSIDFLDTFSPIPFFDGADVKQVACAPFTSFVITHEKVEEE</sequence>
<name>A0A2T2NUE3_CORCC</name>
<dbReference type="InterPro" id="IPR000408">
    <property type="entry name" value="Reg_chr_condens"/>
</dbReference>
<dbReference type="SUPFAM" id="SSF50985">
    <property type="entry name" value="RCC1/BLIP-II"/>
    <property type="match status" value="1"/>
</dbReference>
<feature type="compositionally biased region" description="Low complexity" evidence="2">
    <location>
        <begin position="193"/>
        <end position="204"/>
    </location>
</feature>
<dbReference type="AlphaFoldDB" id="A0A2T2NUE3"/>
<protein>
    <recommendedName>
        <fullName evidence="5">RCC1/BLIP-II</fullName>
    </recommendedName>
</protein>
<dbReference type="PANTHER" id="PTHR45982">
    <property type="entry name" value="REGULATOR OF CHROMOSOME CONDENSATION"/>
    <property type="match status" value="1"/>
</dbReference>
<dbReference type="OrthoDB" id="5370059at2759"/>
<dbReference type="PROSITE" id="PS50012">
    <property type="entry name" value="RCC1_3"/>
    <property type="match status" value="2"/>
</dbReference>
<dbReference type="Gene3D" id="2.130.10.30">
    <property type="entry name" value="Regulator of chromosome condensation 1/beta-lactamase-inhibitor protein II"/>
    <property type="match status" value="1"/>
</dbReference>
<organism evidence="3 4">
    <name type="scientific">Corynespora cassiicola Philippines</name>
    <dbReference type="NCBI Taxonomy" id="1448308"/>
    <lineage>
        <taxon>Eukaryota</taxon>
        <taxon>Fungi</taxon>
        <taxon>Dikarya</taxon>
        <taxon>Ascomycota</taxon>
        <taxon>Pezizomycotina</taxon>
        <taxon>Dothideomycetes</taxon>
        <taxon>Pleosporomycetidae</taxon>
        <taxon>Pleosporales</taxon>
        <taxon>Corynesporascaceae</taxon>
        <taxon>Corynespora</taxon>
    </lineage>
</organism>
<feature type="repeat" description="RCC1" evidence="1">
    <location>
        <begin position="392"/>
        <end position="444"/>
    </location>
</feature>
<feature type="repeat" description="RCC1" evidence="1">
    <location>
        <begin position="237"/>
        <end position="292"/>
    </location>
</feature>
<dbReference type="STRING" id="1448308.A0A2T2NUE3"/>
<feature type="region of interest" description="Disordered" evidence="2">
    <location>
        <begin position="320"/>
        <end position="349"/>
    </location>
</feature>
<dbReference type="InterPro" id="IPR051553">
    <property type="entry name" value="Ran_GTPase-activating"/>
</dbReference>
<evidence type="ECO:0000256" key="2">
    <source>
        <dbReference type="SAM" id="MobiDB-lite"/>
    </source>
</evidence>
<evidence type="ECO:0008006" key="5">
    <source>
        <dbReference type="Google" id="ProtNLM"/>
    </source>
</evidence>
<reference evidence="3 4" key="1">
    <citation type="journal article" date="2018" name="Front. Microbiol.">
        <title>Genome-Wide Analysis of Corynespora cassiicola Leaf Fall Disease Putative Effectors.</title>
        <authorList>
            <person name="Lopez D."/>
            <person name="Ribeiro S."/>
            <person name="Label P."/>
            <person name="Fumanal B."/>
            <person name="Venisse J.S."/>
            <person name="Kohler A."/>
            <person name="de Oliveira R.R."/>
            <person name="Labutti K."/>
            <person name="Lipzen A."/>
            <person name="Lail K."/>
            <person name="Bauer D."/>
            <person name="Ohm R.A."/>
            <person name="Barry K.W."/>
            <person name="Spatafora J."/>
            <person name="Grigoriev I.V."/>
            <person name="Martin F.M."/>
            <person name="Pujade-Renaud V."/>
        </authorList>
    </citation>
    <scope>NUCLEOTIDE SEQUENCE [LARGE SCALE GENOMIC DNA]</scope>
    <source>
        <strain evidence="3 4">Philippines</strain>
    </source>
</reference>
<dbReference type="PANTHER" id="PTHR45982:SF1">
    <property type="entry name" value="REGULATOR OF CHROMOSOME CONDENSATION"/>
    <property type="match status" value="1"/>
</dbReference>
<evidence type="ECO:0000256" key="1">
    <source>
        <dbReference type="PROSITE-ProRule" id="PRU00235"/>
    </source>
</evidence>
<keyword evidence="4" id="KW-1185">Reference proteome</keyword>
<accession>A0A2T2NUE3</accession>
<feature type="region of interest" description="Disordered" evidence="2">
    <location>
        <begin position="176"/>
        <end position="207"/>
    </location>
</feature>
<evidence type="ECO:0000313" key="3">
    <source>
        <dbReference type="EMBL" id="PSN69062.1"/>
    </source>
</evidence>
<gene>
    <name evidence="3" type="ORF">BS50DRAFT_586418</name>
</gene>